<proteinExistence type="predicted"/>
<accession>A0A319BVJ5</accession>
<dbReference type="GeneID" id="37139227"/>
<evidence type="ECO:0000313" key="1">
    <source>
        <dbReference type="EMBL" id="PYH76421.1"/>
    </source>
</evidence>
<dbReference type="RefSeq" id="XP_025486621.1">
    <property type="nucleotide sequence ID" value="XM_025636486.1"/>
</dbReference>
<dbReference type="Proteomes" id="UP000248340">
    <property type="component" value="Unassembled WGS sequence"/>
</dbReference>
<evidence type="ECO:0000313" key="2">
    <source>
        <dbReference type="Proteomes" id="UP000248340"/>
    </source>
</evidence>
<keyword evidence="2" id="KW-1185">Reference proteome</keyword>
<name>A0A319BVJ5_9EURO</name>
<gene>
    <name evidence="1" type="ORF">BO82DRAFT_359137</name>
</gene>
<protein>
    <submittedName>
        <fullName evidence="1">Uncharacterized protein</fullName>
    </submittedName>
</protein>
<dbReference type="AlphaFoldDB" id="A0A319BVJ5"/>
<sequence>MSKAEARTLWQSTCVLAGLLTLVGLKGTASQKLTPRLHKTIGFELRELVFSCYLFQSHLPISPSYATDTFPVPCCMIVKD</sequence>
<dbReference type="EMBL" id="KZ821758">
    <property type="protein sequence ID" value="PYH76421.1"/>
    <property type="molecule type" value="Genomic_DNA"/>
</dbReference>
<dbReference type="VEuPathDB" id="FungiDB:BO82DRAFT_359137"/>
<organism evidence="1 2">
    <name type="scientific">Aspergillus uvarum CBS 121591</name>
    <dbReference type="NCBI Taxonomy" id="1448315"/>
    <lineage>
        <taxon>Eukaryota</taxon>
        <taxon>Fungi</taxon>
        <taxon>Dikarya</taxon>
        <taxon>Ascomycota</taxon>
        <taxon>Pezizomycotina</taxon>
        <taxon>Eurotiomycetes</taxon>
        <taxon>Eurotiomycetidae</taxon>
        <taxon>Eurotiales</taxon>
        <taxon>Aspergillaceae</taxon>
        <taxon>Aspergillus</taxon>
        <taxon>Aspergillus subgen. Circumdati</taxon>
    </lineage>
</organism>
<reference evidence="1 2" key="1">
    <citation type="submission" date="2016-12" db="EMBL/GenBank/DDBJ databases">
        <title>The genomes of Aspergillus section Nigri reveals drivers in fungal speciation.</title>
        <authorList>
            <consortium name="DOE Joint Genome Institute"/>
            <person name="Vesth T.C."/>
            <person name="Nybo J."/>
            <person name="Theobald S."/>
            <person name="Brandl J."/>
            <person name="Frisvad J.C."/>
            <person name="Nielsen K.F."/>
            <person name="Lyhne E.K."/>
            <person name="Kogle M.E."/>
            <person name="Kuo A."/>
            <person name="Riley R."/>
            <person name="Clum A."/>
            <person name="Nolan M."/>
            <person name="Lipzen A."/>
            <person name="Salamov A."/>
            <person name="Henrissat B."/>
            <person name="Wiebenga A."/>
            <person name="De Vries R.P."/>
            <person name="Grigoriev I.V."/>
            <person name="Mortensen U.H."/>
            <person name="Andersen M.R."/>
            <person name="Baker S.E."/>
        </authorList>
    </citation>
    <scope>NUCLEOTIDE SEQUENCE [LARGE SCALE GENOMIC DNA]</scope>
    <source>
        <strain evidence="1 2">CBS 121591</strain>
    </source>
</reference>